<comment type="cofactor">
    <cofactor evidence="6">
        <name>Mg(2+)</name>
        <dbReference type="ChEBI" id="CHEBI:18420"/>
    </cofactor>
</comment>
<proteinExistence type="inferred from homology"/>
<dbReference type="Pfam" id="PF00994">
    <property type="entry name" value="MoCF_biosynth"/>
    <property type="match status" value="1"/>
</dbReference>
<dbReference type="Pfam" id="PF03454">
    <property type="entry name" value="MoeA_C"/>
    <property type="match status" value="1"/>
</dbReference>
<dbReference type="PANTHER" id="PTHR10192:SF5">
    <property type="entry name" value="GEPHYRIN"/>
    <property type="match status" value="1"/>
</dbReference>
<gene>
    <name evidence="8" type="ORF">H8E80_03095</name>
</gene>
<comment type="catalytic activity">
    <reaction evidence="5">
        <text>adenylyl-molybdopterin + molybdate = Mo-molybdopterin + AMP + H(+)</text>
        <dbReference type="Rhea" id="RHEA:35047"/>
        <dbReference type="ChEBI" id="CHEBI:15378"/>
        <dbReference type="ChEBI" id="CHEBI:36264"/>
        <dbReference type="ChEBI" id="CHEBI:62727"/>
        <dbReference type="ChEBI" id="CHEBI:71302"/>
        <dbReference type="ChEBI" id="CHEBI:456215"/>
        <dbReference type="EC" id="2.10.1.1"/>
    </reaction>
</comment>
<dbReference type="EC" id="2.10.1.1" evidence="6"/>
<dbReference type="SUPFAM" id="SSF63867">
    <property type="entry name" value="MoeA C-terminal domain-like"/>
    <property type="match status" value="1"/>
</dbReference>
<dbReference type="PANTHER" id="PTHR10192">
    <property type="entry name" value="MOLYBDOPTERIN BIOSYNTHESIS PROTEIN"/>
    <property type="match status" value="1"/>
</dbReference>
<organism evidence="8 9">
    <name type="scientific">Candidatus Desulfaltia bathyphila</name>
    <dbReference type="NCBI Taxonomy" id="2841697"/>
    <lineage>
        <taxon>Bacteria</taxon>
        <taxon>Pseudomonadati</taxon>
        <taxon>Thermodesulfobacteriota</taxon>
        <taxon>Desulfobacteria</taxon>
        <taxon>Desulfobacterales</taxon>
        <taxon>Desulfobacterales incertae sedis</taxon>
        <taxon>Candidatus Desulfaltia</taxon>
    </lineage>
</organism>
<accession>A0A8J6TBE6</accession>
<evidence type="ECO:0000256" key="5">
    <source>
        <dbReference type="ARBA" id="ARBA00047317"/>
    </source>
</evidence>
<keyword evidence="6" id="KW-0500">Molybdenum</keyword>
<dbReference type="Proteomes" id="UP000603545">
    <property type="component" value="Unassembled WGS sequence"/>
</dbReference>
<evidence type="ECO:0000256" key="1">
    <source>
        <dbReference type="ARBA" id="ARBA00002901"/>
    </source>
</evidence>
<keyword evidence="6" id="KW-0460">Magnesium</keyword>
<keyword evidence="6" id="KW-0479">Metal-binding</keyword>
<evidence type="ECO:0000259" key="7">
    <source>
        <dbReference type="SMART" id="SM00852"/>
    </source>
</evidence>
<dbReference type="UniPathway" id="UPA00344"/>
<evidence type="ECO:0000256" key="6">
    <source>
        <dbReference type="RuleBase" id="RU365090"/>
    </source>
</evidence>
<evidence type="ECO:0000256" key="4">
    <source>
        <dbReference type="ARBA" id="ARBA00023150"/>
    </source>
</evidence>
<comment type="similarity">
    <text evidence="3 6">Belongs to the MoeA family.</text>
</comment>
<dbReference type="Gene3D" id="2.40.340.10">
    <property type="entry name" value="MoeA, C-terminal, domain IV"/>
    <property type="match status" value="1"/>
</dbReference>
<dbReference type="SMART" id="SM00852">
    <property type="entry name" value="MoCF_biosynth"/>
    <property type="match status" value="1"/>
</dbReference>
<dbReference type="Gene3D" id="3.90.105.10">
    <property type="entry name" value="Molybdopterin biosynthesis moea protein, domain 2"/>
    <property type="match status" value="1"/>
</dbReference>
<dbReference type="GO" id="GO:0006777">
    <property type="term" value="P:Mo-molybdopterin cofactor biosynthetic process"/>
    <property type="evidence" value="ECO:0007669"/>
    <property type="project" value="UniProtKB-UniRule"/>
</dbReference>
<dbReference type="Gene3D" id="3.40.980.10">
    <property type="entry name" value="MoaB/Mog-like domain"/>
    <property type="match status" value="1"/>
</dbReference>
<dbReference type="SUPFAM" id="SSF53218">
    <property type="entry name" value="Molybdenum cofactor biosynthesis proteins"/>
    <property type="match status" value="1"/>
</dbReference>
<dbReference type="InterPro" id="IPR001453">
    <property type="entry name" value="MoaB/Mog_dom"/>
</dbReference>
<dbReference type="AlphaFoldDB" id="A0A8J6TBE6"/>
<comment type="pathway">
    <text evidence="2 6">Cofactor biosynthesis; molybdopterin biosynthesis.</text>
</comment>
<comment type="caution">
    <text evidence="8">The sequence shown here is derived from an EMBL/GenBank/DDBJ whole genome shotgun (WGS) entry which is preliminary data.</text>
</comment>
<feature type="domain" description="MoaB/Mog" evidence="7">
    <location>
        <begin position="185"/>
        <end position="324"/>
    </location>
</feature>
<dbReference type="GO" id="GO:0061599">
    <property type="term" value="F:molybdopterin molybdotransferase activity"/>
    <property type="evidence" value="ECO:0007669"/>
    <property type="project" value="UniProtKB-UniRule"/>
</dbReference>
<evidence type="ECO:0000313" key="8">
    <source>
        <dbReference type="EMBL" id="MBC8199018.1"/>
    </source>
</evidence>
<dbReference type="InterPro" id="IPR005110">
    <property type="entry name" value="MoeA_linker/N"/>
</dbReference>
<keyword evidence="4 6" id="KW-0501">Molybdenum cofactor biosynthesis</keyword>
<dbReference type="InterPro" id="IPR036425">
    <property type="entry name" value="MoaB/Mog-like_dom_sf"/>
</dbReference>
<dbReference type="NCBIfam" id="NF045515">
    <property type="entry name" value="Glp_gephyrin"/>
    <property type="match status" value="1"/>
</dbReference>
<name>A0A8J6TBE6_9BACT</name>
<dbReference type="GO" id="GO:0005829">
    <property type="term" value="C:cytosol"/>
    <property type="evidence" value="ECO:0007669"/>
    <property type="project" value="TreeGrafter"/>
</dbReference>
<dbReference type="Pfam" id="PF03453">
    <property type="entry name" value="MoeA_N"/>
    <property type="match status" value="1"/>
</dbReference>
<dbReference type="CDD" id="cd00887">
    <property type="entry name" value="MoeA"/>
    <property type="match status" value="1"/>
</dbReference>
<evidence type="ECO:0000256" key="3">
    <source>
        <dbReference type="ARBA" id="ARBA00010763"/>
    </source>
</evidence>
<dbReference type="EMBL" id="JACNLL010000030">
    <property type="protein sequence ID" value="MBC8199018.1"/>
    <property type="molecule type" value="Genomic_DNA"/>
</dbReference>
<keyword evidence="6" id="KW-0808">Transferase</keyword>
<dbReference type="InterPro" id="IPR036135">
    <property type="entry name" value="MoeA_linker/N_sf"/>
</dbReference>
<sequence>MKEFFKVTNLKQVMEYADDFSLVETEEIDLDETFERVLGSDIVSDVNLPDFIRSTRDGYAVRGQSTFGASEGSPAYLTVKGRVTMGTRPTFSIGPGEAAKISTGGMLPDGADSVVMIEYTEAIDDTTIEAYRSVAPGQYVIEVGEDIKKGEIILSCGQKLRPQETGLLAAFGKERVKVYKKPVIGIISTGDEVVEINETPGPGQIRNINTYTLSGLVQKAGGIPLPFDIVQDNFDDLFNKCSQALAQSDMALISGGSSVGTRDFTIKVLTSLPGSKILAHGISISPGKPTILARAGNKAFWGLPGHVVSAMIVFEVVVRPFIEKIGGLSNQHKRKEKIPALLSRNLSSAQGRIDYVRIRLIEKDGLLWAEPILGKAGLINTMVKADGIIEIGINTEGLDKGSKVSVIPL</sequence>
<dbReference type="InterPro" id="IPR036688">
    <property type="entry name" value="MoeA_C_domain_IV_sf"/>
</dbReference>
<dbReference type="Gene3D" id="2.170.190.11">
    <property type="entry name" value="Molybdopterin biosynthesis moea protein, domain 3"/>
    <property type="match status" value="1"/>
</dbReference>
<dbReference type="SUPFAM" id="SSF63882">
    <property type="entry name" value="MoeA N-terminal region -like"/>
    <property type="match status" value="1"/>
</dbReference>
<dbReference type="InterPro" id="IPR038987">
    <property type="entry name" value="MoeA-like"/>
</dbReference>
<comment type="function">
    <text evidence="1 6">Catalyzes the insertion of molybdate into adenylated molybdopterin with the concomitant release of AMP.</text>
</comment>
<dbReference type="GO" id="GO:0046872">
    <property type="term" value="F:metal ion binding"/>
    <property type="evidence" value="ECO:0007669"/>
    <property type="project" value="UniProtKB-UniRule"/>
</dbReference>
<evidence type="ECO:0000313" key="9">
    <source>
        <dbReference type="Proteomes" id="UP000603545"/>
    </source>
</evidence>
<reference evidence="8 9" key="1">
    <citation type="submission" date="2020-08" db="EMBL/GenBank/DDBJ databases">
        <title>Bridging the membrane lipid divide: bacteria of the FCB group superphylum have the potential to synthesize archaeal ether lipids.</title>
        <authorList>
            <person name="Villanueva L."/>
            <person name="Von Meijenfeldt F.A.B."/>
            <person name="Westbye A.B."/>
            <person name="Yadav S."/>
            <person name="Hopmans E.C."/>
            <person name="Dutilh B.E."/>
            <person name="Sinninghe Damste J.S."/>
        </authorList>
    </citation>
    <scope>NUCLEOTIDE SEQUENCE [LARGE SCALE GENOMIC DNA]</scope>
    <source>
        <strain evidence="8">NIOZ-UU82</strain>
    </source>
</reference>
<evidence type="ECO:0000256" key="2">
    <source>
        <dbReference type="ARBA" id="ARBA00005046"/>
    </source>
</evidence>
<protein>
    <recommendedName>
        <fullName evidence="6">Molybdopterin molybdenumtransferase</fullName>
        <ecNumber evidence="6">2.10.1.1</ecNumber>
    </recommendedName>
</protein>
<dbReference type="InterPro" id="IPR005111">
    <property type="entry name" value="MoeA_C_domain_IV"/>
</dbReference>